<keyword evidence="2" id="KW-1185">Reference proteome</keyword>
<gene>
    <name evidence="1" type="ordered locus">Shel_16550</name>
</gene>
<evidence type="ECO:0000313" key="2">
    <source>
        <dbReference type="Proteomes" id="UP000002026"/>
    </source>
</evidence>
<dbReference type="Proteomes" id="UP000002026">
    <property type="component" value="Chromosome"/>
</dbReference>
<dbReference type="EMBL" id="CP001684">
    <property type="protein sequence ID" value="ACV22674.1"/>
    <property type="molecule type" value="Genomic_DNA"/>
</dbReference>
<accession>C7N6Y9</accession>
<name>C7N6Y9_SLAHD</name>
<sequence>MIDGTYAIAARVGNEEKKGTVTLKTAGSKVKAKLDAFIIKGEFEGTASGDSFRFDGVVKVLFKKARFQVDGKVDGDRLTAVAKAEGASLNIEGTRM</sequence>
<organism evidence="1 2">
    <name type="scientific">Slackia heliotrinireducens (strain ATCC 29202 / DSM 20476 / NCTC 11029 / RHS 1)</name>
    <name type="common">Peptococcus heliotrinreducens</name>
    <dbReference type="NCBI Taxonomy" id="471855"/>
    <lineage>
        <taxon>Bacteria</taxon>
        <taxon>Bacillati</taxon>
        <taxon>Actinomycetota</taxon>
        <taxon>Coriobacteriia</taxon>
        <taxon>Eggerthellales</taxon>
        <taxon>Eggerthellaceae</taxon>
        <taxon>Slackia</taxon>
    </lineage>
</organism>
<protein>
    <submittedName>
        <fullName evidence="1">Uncharacterized protein</fullName>
    </submittedName>
</protein>
<dbReference type="AlphaFoldDB" id="C7N6Y9"/>
<reference evidence="1 2" key="1">
    <citation type="journal article" date="2009" name="Stand. Genomic Sci.">
        <title>Complete genome sequence of Slackia heliotrinireducens type strain (RHS 1).</title>
        <authorList>
            <person name="Pukall R."/>
            <person name="Lapidus A."/>
            <person name="Nolan M."/>
            <person name="Copeland A."/>
            <person name="Glavina Del Rio T."/>
            <person name="Lucas S."/>
            <person name="Chen F."/>
            <person name="Tice H."/>
            <person name="Cheng J.F."/>
            <person name="Chertkov O."/>
            <person name="Bruce D."/>
            <person name="Goodwin L."/>
            <person name="Kuske C."/>
            <person name="Brettin T."/>
            <person name="Detter J.C."/>
            <person name="Han C."/>
            <person name="Pitluck S."/>
            <person name="Pati A."/>
            <person name="Mavrommatis K."/>
            <person name="Ivanova N."/>
            <person name="Ovchinnikova G."/>
            <person name="Chen A."/>
            <person name="Palaniappan K."/>
            <person name="Schneider S."/>
            <person name="Rohde M."/>
            <person name="Chain P."/>
            <person name="D'haeseleer P."/>
            <person name="Goker M."/>
            <person name="Bristow J."/>
            <person name="Eisen J.A."/>
            <person name="Markowitz V."/>
            <person name="Kyrpides N.C."/>
            <person name="Klenk H.P."/>
            <person name="Hugenholtz P."/>
        </authorList>
    </citation>
    <scope>NUCLEOTIDE SEQUENCE [LARGE SCALE GENOMIC DNA]</scope>
    <source>
        <strain evidence="2">ATCC 29202 / DSM 20476 / NCTC 11029 / RHS 1</strain>
    </source>
</reference>
<dbReference type="HOGENOM" id="CLU_181353_0_0_11"/>
<dbReference type="RefSeq" id="WP_012798776.1">
    <property type="nucleotide sequence ID" value="NC_013165.1"/>
</dbReference>
<evidence type="ECO:0000313" key="1">
    <source>
        <dbReference type="EMBL" id="ACV22674.1"/>
    </source>
</evidence>
<dbReference type="KEGG" id="shi:Shel_16550"/>
<proteinExistence type="predicted"/>